<gene>
    <name evidence="1" type="ORF">CHC34_05035</name>
</gene>
<protein>
    <submittedName>
        <fullName evidence="1">Uncharacterized protein</fullName>
    </submittedName>
</protein>
<accession>A0A7U6BGU5</accession>
<dbReference type="Proteomes" id="UP000251994">
    <property type="component" value="Chromosome"/>
</dbReference>
<sequence length="59" mass="6748">MGVNNSDVPMIDCALSVLDTAMQQNMVILGLKIYEFQYQFQKYRFYNGINGTPVHGMNQ</sequence>
<proteinExistence type="predicted"/>
<evidence type="ECO:0000313" key="1">
    <source>
        <dbReference type="EMBL" id="AXD70388.1"/>
    </source>
</evidence>
<evidence type="ECO:0000313" key="2">
    <source>
        <dbReference type="Proteomes" id="UP000251994"/>
    </source>
</evidence>
<name>A0A7U6BGU5_SALER</name>
<organism evidence="1 2">
    <name type="scientific">Salmonella enterica</name>
    <name type="common">Salmonella choleraesuis</name>
    <dbReference type="NCBI Taxonomy" id="28901"/>
    <lineage>
        <taxon>Bacteria</taxon>
        <taxon>Pseudomonadati</taxon>
        <taxon>Pseudomonadota</taxon>
        <taxon>Gammaproteobacteria</taxon>
        <taxon>Enterobacterales</taxon>
        <taxon>Enterobacteriaceae</taxon>
        <taxon>Salmonella</taxon>
    </lineage>
</organism>
<dbReference type="AlphaFoldDB" id="A0A7U6BGU5"/>
<reference evidence="1 2" key="1">
    <citation type="submission" date="2018-06" db="EMBL/GenBank/DDBJ databases">
        <title>Completed Genome Sequences of 32 Strains from Various Serotypes of Salmonella enterica.</title>
        <authorList>
            <person name="Nash J.H.E."/>
            <person name="Robertson J."/>
            <person name="Bessonov K."/>
        </authorList>
    </citation>
    <scope>NUCLEOTIDE SEQUENCE [LARGE SCALE GENOMIC DNA]</scope>
    <source>
        <strain evidence="1 2">SA20021456</strain>
    </source>
</reference>
<dbReference type="EMBL" id="CP030219">
    <property type="protein sequence ID" value="AXD70388.1"/>
    <property type="molecule type" value="Genomic_DNA"/>
</dbReference>